<organism evidence="1">
    <name type="scientific">Spodoptera frugiperda</name>
    <name type="common">Fall armyworm</name>
    <dbReference type="NCBI Taxonomy" id="7108"/>
    <lineage>
        <taxon>Eukaryota</taxon>
        <taxon>Metazoa</taxon>
        <taxon>Ecdysozoa</taxon>
        <taxon>Arthropoda</taxon>
        <taxon>Hexapoda</taxon>
        <taxon>Insecta</taxon>
        <taxon>Pterygota</taxon>
        <taxon>Neoptera</taxon>
        <taxon>Endopterygota</taxon>
        <taxon>Lepidoptera</taxon>
        <taxon>Glossata</taxon>
        <taxon>Ditrysia</taxon>
        <taxon>Noctuoidea</taxon>
        <taxon>Noctuidae</taxon>
        <taxon>Amphipyrinae</taxon>
        <taxon>Spodoptera</taxon>
    </lineage>
</organism>
<evidence type="ECO:0000313" key="1">
    <source>
        <dbReference type="EMBL" id="SOQ57156.1"/>
    </source>
</evidence>
<accession>A0A2H1WW06</accession>
<protein>
    <submittedName>
        <fullName evidence="1">SFRICE_000794</fullName>
    </submittedName>
</protein>
<name>A0A2H1WW06_SPOFR</name>
<gene>
    <name evidence="1" type="ORF">SFRICE_000794</name>
</gene>
<dbReference type="EMBL" id="ODYU01011426">
    <property type="protein sequence ID" value="SOQ57156.1"/>
    <property type="molecule type" value="Genomic_DNA"/>
</dbReference>
<dbReference type="AlphaFoldDB" id="A0A2H1WW06"/>
<dbReference type="InterPro" id="IPR016024">
    <property type="entry name" value="ARM-type_fold"/>
</dbReference>
<dbReference type="Gene3D" id="1.25.10.10">
    <property type="entry name" value="Leucine-rich Repeat Variant"/>
    <property type="match status" value="1"/>
</dbReference>
<dbReference type="InterPro" id="IPR011989">
    <property type="entry name" value="ARM-like"/>
</dbReference>
<dbReference type="SUPFAM" id="SSF48371">
    <property type="entry name" value="ARM repeat"/>
    <property type="match status" value="1"/>
</dbReference>
<reference evidence="1" key="1">
    <citation type="submission" date="2016-07" db="EMBL/GenBank/DDBJ databases">
        <authorList>
            <person name="Bretaudeau A."/>
        </authorList>
    </citation>
    <scope>NUCLEOTIDE SEQUENCE</scope>
    <source>
        <strain evidence="1">Rice</strain>
        <tissue evidence="1">Whole body</tissue>
    </source>
</reference>
<sequence>MLFDYNLDVACVMFQDQEAWRALCRCLAESCRGTEANQSYCTHLVPICIQRCNHRNIELLMVLQSLLQNHNRNIALFVECNGMSLFQREFLQHDICLQLLATIVQSSKEAATLIVNTDICQQLRRFLQLYGPHSQVPTAIATL</sequence>
<proteinExistence type="predicted"/>